<protein>
    <recommendedName>
        <fullName evidence="3">Peptidase C58 YopT-type domain-containing protein</fullName>
    </recommendedName>
</protein>
<dbReference type="EMBL" id="JBHRYJ010000001">
    <property type="protein sequence ID" value="MFC3675455.1"/>
    <property type="molecule type" value="Genomic_DNA"/>
</dbReference>
<dbReference type="Proteomes" id="UP001595711">
    <property type="component" value="Unassembled WGS sequence"/>
</dbReference>
<accession>A0ABV7VD78</accession>
<evidence type="ECO:0000313" key="1">
    <source>
        <dbReference type="EMBL" id="MFC3675455.1"/>
    </source>
</evidence>
<keyword evidence="2" id="KW-1185">Reference proteome</keyword>
<dbReference type="Gene3D" id="3.90.70.20">
    <property type="match status" value="1"/>
</dbReference>
<organism evidence="1 2">
    <name type="scientific">Ferrovibrio xuzhouensis</name>
    <dbReference type="NCBI Taxonomy" id="1576914"/>
    <lineage>
        <taxon>Bacteria</taxon>
        <taxon>Pseudomonadati</taxon>
        <taxon>Pseudomonadota</taxon>
        <taxon>Alphaproteobacteria</taxon>
        <taxon>Rhodospirillales</taxon>
        <taxon>Rhodospirillaceae</taxon>
        <taxon>Ferrovibrio</taxon>
    </lineage>
</organism>
<comment type="caution">
    <text evidence="1">The sequence shown here is derived from an EMBL/GenBank/DDBJ whole genome shotgun (WGS) entry which is preliminary data.</text>
</comment>
<evidence type="ECO:0000313" key="2">
    <source>
        <dbReference type="Proteomes" id="UP001595711"/>
    </source>
</evidence>
<dbReference type="RefSeq" id="WP_379724065.1">
    <property type="nucleotide sequence ID" value="NZ_JBHRYJ010000001.1"/>
</dbReference>
<gene>
    <name evidence="1" type="ORF">ACFOOQ_07870</name>
</gene>
<sequence length="204" mass="21363">MMPDSITRPVPEGGPEGHWRQVRAAVGSDEAARGVCRLLAIYWAVEVAQAGAPAPDAVWQDMLARAPLYFRLVAQQQAGRAARLAGRGWRRALGDAVGCASRHSFDVASLAPRDSAASAGALTLRIAEALAASPALPRLCLVRLAWPGGAHCLAIAAADGRIYLFDPHAGVAVLDSAAPSHLATAMRNLFAVYRTGRANVAVVI</sequence>
<reference evidence="2" key="1">
    <citation type="journal article" date="2019" name="Int. J. Syst. Evol. Microbiol.">
        <title>The Global Catalogue of Microorganisms (GCM) 10K type strain sequencing project: providing services to taxonomists for standard genome sequencing and annotation.</title>
        <authorList>
            <consortium name="The Broad Institute Genomics Platform"/>
            <consortium name="The Broad Institute Genome Sequencing Center for Infectious Disease"/>
            <person name="Wu L."/>
            <person name="Ma J."/>
        </authorList>
    </citation>
    <scope>NUCLEOTIDE SEQUENCE [LARGE SCALE GENOMIC DNA]</scope>
    <source>
        <strain evidence="2">KCTC 42182</strain>
    </source>
</reference>
<proteinExistence type="predicted"/>
<name>A0ABV7VD78_9PROT</name>
<evidence type="ECO:0008006" key="3">
    <source>
        <dbReference type="Google" id="ProtNLM"/>
    </source>
</evidence>